<name>A0A7M2YSW2_9ACTN</name>
<evidence type="ECO:0000313" key="5">
    <source>
        <dbReference type="Proteomes" id="UP000254134"/>
    </source>
</evidence>
<organism evidence="4 5">
    <name type="scientific">Gaiella occulta</name>
    <dbReference type="NCBI Taxonomy" id="1002870"/>
    <lineage>
        <taxon>Bacteria</taxon>
        <taxon>Bacillati</taxon>
        <taxon>Actinomycetota</taxon>
        <taxon>Thermoleophilia</taxon>
        <taxon>Gaiellales</taxon>
        <taxon>Gaiellaceae</taxon>
        <taxon>Gaiella</taxon>
    </lineage>
</organism>
<sequence length="372" mass="36940">MVGDASVGPLLMSTMLFRIVEVTLEAAATSGTVRFVSATLPVALCAPDKLRGSLTAAAAAAAMASGLRDAGFEPVELPLADGGEGTLEALLAACGGERRETTVTGPDGGEVAAAWGLLEDGTAVVELAQASGLALVEGANDPVTATTRGTGELIAAAARAGAARVVLGIGGSATVDGGLGALEALGWTLPVPVTVACDVETGFVEAAEVFAPQKGATADEVAFLKRRLHDLALRYRRQTGIDVRALAGAGAAGGIAGGLAAFGARLRPGFDVVAEACRFHEHLAAATLVLTGEGRLDRTSLAGKVVGRVLTAAAETETRAGVIVGAVADGLGPLPGAPPVIALTRVAASVDEAFRNAAELVRAAAARIGRGC</sequence>
<evidence type="ECO:0000256" key="2">
    <source>
        <dbReference type="ARBA" id="ARBA00022679"/>
    </source>
</evidence>
<protein>
    <submittedName>
        <fullName evidence="4">Glycerate kinase</fullName>
    </submittedName>
</protein>
<dbReference type="Gene3D" id="3.40.50.10350">
    <property type="entry name" value="Glycerate kinase, domain 1"/>
    <property type="match status" value="2"/>
</dbReference>
<dbReference type="InterPro" id="IPR004381">
    <property type="entry name" value="Glycerate_kinase"/>
</dbReference>
<dbReference type="PANTHER" id="PTHR21599:SF0">
    <property type="entry name" value="GLYCERATE KINASE"/>
    <property type="match status" value="1"/>
</dbReference>
<reference evidence="5" key="2">
    <citation type="journal article" date="2019" name="MicrobiologyOpen">
        <title>High-quality draft genome sequence of Gaiella occulta isolated from a 150 meter deep mineral water borehole and comparison with the genome sequences of other deep-branching lineages of the phylum Actinobacteria.</title>
        <authorList>
            <person name="Severino R."/>
            <person name="Froufe H.J.C."/>
            <person name="Barroso C."/>
            <person name="Albuquerque L."/>
            <person name="Lobo-da-Cunha A."/>
            <person name="da Costa M.S."/>
            <person name="Egas C."/>
        </authorList>
    </citation>
    <scope>NUCLEOTIDE SEQUENCE [LARGE SCALE GENOMIC DNA]</scope>
    <source>
        <strain evidence="5">F2-233</strain>
    </source>
</reference>
<dbReference type="InterPro" id="IPR018197">
    <property type="entry name" value="Glycerate_kinase_RE-like"/>
</dbReference>
<dbReference type="SUPFAM" id="SSF110738">
    <property type="entry name" value="Glycerate kinase I"/>
    <property type="match status" value="1"/>
</dbReference>
<dbReference type="GO" id="GO:0008887">
    <property type="term" value="F:glycerate kinase activity"/>
    <property type="evidence" value="ECO:0007669"/>
    <property type="project" value="InterPro"/>
</dbReference>
<dbReference type="InterPro" id="IPR018193">
    <property type="entry name" value="Glyc_kinase_flavodox-like_fold"/>
</dbReference>
<dbReference type="Pfam" id="PF02595">
    <property type="entry name" value="Gly_kinase"/>
    <property type="match status" value="2"/>
</dbReference>
<dbReference type="AlphaFoldDB" id="A0A7M2YSW2"/>
<comment type="similarity">
    <text evidence="1">Belongs to the glycerate kinase type-1 family.</text>
</comment>
<keyword evidence="2" id="KW-0808">Transferase</keyword>
<proteinExistence type="inferred from homology"/>
<comment type="caution">
    <text evidence="4">The sequence shown here is derived from an EMBL/GenBank/DDBJ whole genome shotgun (WGS) entry which is preliminary data.</text>
</comment>
<dbReference type="EMBL" id="QQZY01000011">
    <property type="protein sequence ID" value="RDI73253.1"/>
    <property type="molecule type" value="Genomic_DNA"/>
</dbReference>
<accession>A0A7M2YSW2</accession>
<keyword evidence="3 4" id="KW-0418">Kinase</keyword>
<dbReference type="PANTHER" id="PTHR21599">
    <property type="entry name" value="GLYCERATE KINASE"/>
    <property type="match status" value="1"/>
</dbReference>
<evidence type="ECO:0000313" key="4">
    <source>
        <dbReference type="EMBL" id="RDI73253.1"/>
    </source>
</evidence>
<reference evidence="4 5" key="1">
    <citation type="submission" date="2018-07" db="EMBL/GenBank/DDBJ databases">
        <title>High-quality-draft genome sequence of Gaiella occulta.</title>
        <authorList>
            <person name="Severino R."/>
            <person name="Froufe H.J.C."/>
            <person name="Rainey F.A."/>
            <person name="Barroso C."/>
            <person name="Albuquerque L."/>
            <person name="Lobo-Da-Cunha A."/>
            <person name="Da Costa M.S."/>
            <person name="Egas C."/>
        </authorList>
    </citation>
    <scope>NUCLEOTIDE SEQUENCE [LARGE SCALE GENOMIC DNA]</scope>
    <source>
        <strain evidence="4 5">F2-233</strain>
    </source>
</reference>
<dbReference type="Proteomes" id="UP000254134">
    <property type="component" value="Unassembled WGS sequence"/>
</dbReference>
<evidence type="ECO:0000256" key="3">
    <source>
        <dbReference type="ARBA" id="ARBA00022777"/>
    </source>
</evidence>
<dbReference type="GO" id="GO:0031388">
    <property type="term" value="P:organic acid phosphorylation"/>
    <property type="evidence" value="ECO:0007669"/>
    <property type="project" value="InterPro"/>
</dbReference>
<dbReference type="Gene3D" id="3.90.1510.10">
    <property type="entry name" value="Glycerate kinase, domain 2"/>
    <property type="match status" value="2"/>
</dbReference>
<dbReference type="InterPro" id="IPR036129">
    <property type="entry name" value="Glycerate_kinase_sf"/>
</dbReference>
<gene>
    <name evidence="4" type="ORF">Gocc_3048</name>
</gene>
<evidence type="ECO:0000256" key="1">
    <source>
        <dbReference type="ARBA" id="ARBA00006284"/>
    </source>
</evidence>
<keyword evidence="5" id="KW-1185">Reference proteome</keyword>